<dbReference type="Pfam" id="PF00076">
    <property type="entry name" value="RRM_1"/>
    <property type="match status" value="3"/>
</dbReference>
<evidence type="ECO:0000256" key="5">
    <source>
        <dbReference type="SAM" id="MobiDB-lite"/>
    </source>
</evidence>
<keyword evidence="2" id="KW-0677">Repeat</keyword>
<protein>
    <recommendedName>
        <fullName evidence="9">Polyadenylate-binding protein</fullName>
    </recommendedName>
</protein>
<evidence type="ECO:0000256" key="4">
    <source>
        <dbReference type="PROSITE-ProRule" id="PRU00176"/>
    </source>
</evidence>
<dbReference type="Gene3D" id="3.30.70.330">
    <property type="match status" value="3"/>
</dbReference>
<dbReference type="SMART" id="SM00517">
    <property type="entry name" value="PolyA"/>
    <property type="match status" value="1"/>
</dbReference>
<dbReference type="PROSITE" id="PS51309">
    <property type="entry name" value="PABC"/>
    <property type="match status" value="1"/>
</dbReference>
<feature type="domain" description="RRM" evidence="6">
    <location>
        <begin position="13"/>
        <end position="91"/>
    </location>
</feature>
<dbReference type="InterPro" id="IPR012677">
    <property type="entry name" value="Nucleotide-bd_a/b_plait_sf"/>
</dbReference>
<evidence type="ECO:0000313" key="8">
    <source>
        <dbReference type="EMBL" id="CAE0654649.1"/>
    </source>
</evidence>
<reference evidence="8" key="1">
    <citation type="submission" date="2021-01" db="EMBL/GenBank/DDBJ databases">
        <authorList>
            <person name="Corre E."/>
            <person name="Pelletier E."/>
            <person name="Niang G."/>
            <person name="Scheremetjew M."/>
            <person name="Finn R."/>
            <person name="Kale V."/>
            <person name="Holt S."/>
            <person name="Cochrane G."/>
            <person name="Meng A."/>
            <person name="Brown T."/>
            <person name="Cohen L."/>
        </authorList>
    </citation>
    <scope>NUCLEOTIDE SEQUENCE</scope>
    <source>
        <strain evidence="8">CCCM811</strain>
    </source>
</reference>
<dbReference type="Pfam" id="PF00658">
    <property type="entry name" value="MLLE"/>
    <property type="match status" value="1"/>
</dbReference>
<dbReference type="Gene3D" id="1.10.1900.10">
    <property type="entry name" value="c-terminal domain of poly(a) binding protein"/>
    <property type="match status" value="1"/>
</dbReference>
<dbReference type="SMART" id="SM00360">
    <property type="entry name" value="RRM"/>
    <property type="match status" value="3"/>
</dbReference>
<dbReference type="SUPFAM" id="SSF54928">
    <property type="entry name" value="RNA-binding domain, RBD"/>
    <property type="match status" value="2"/>
</dbReference>
<evidence type="ECO:0000259" key="6">
    <source>
        <dbReference type="PROSITE" id="PS50102"/>
    </source>
</evidence>
<dbReference type="PROSITE" id="PS50102">
    <property type="entry name" value="RRM"/>
    <property type="match status" value="3"/>
</dbReference>
<dbReference type="EMBL" id="HBIV01009238">
    <property type="protein sequence ID" value="CAE0654649.1"/>
    <property type="molecule type" value="Transcribed_RNA"/>
</dbReference>
<feature type="domain" description="PABC" evidence="7">
    <location>
        <begin position="535"/>
        <end position="612"/>
    </location>
</feature>
<name>A0A6V3K5C4_9EUKA</name>
<dbReference type="InterPro" id="IPR000504">
    <property type="entry name" value="RRM_dom"/>
</dbReference>
<sequence>MPAVAAEEANTSRSLWVGELGFDTEEASLVNLFQTIGALESVRICRDGKTKRSLGYAYVNFQKAEDAHRAAEELNFRKINGKPCRIMLQLRDPKKRQNLRCEQSNVVIKNLPRGRIEARGLYEWLVQVAGNRITSCKIGTDRNTGAALGYAFAQFASASEAKSAIERINEAAIDSGNGRTVSAELYKAEKAVSTIYVRGLPGWWSREDIAAFFQDRFGDVDSVRVPPSCAGSCFVRFVEARDADSAIRALHNSVVFGRKLVVERAMTGLERRRRLLEGRKQRARRGDSPSPSTNNGRRNRRGSDRLPRRKRNNHRTPSGQNYPSVGAPVTGHGMWSWPANGPPPGSGPVSGPMANANVLPQHSAQAHFGYPREMWGPPSKSEKGGHGQDVKLRMAQYHRRGDSMPITHTKQFVRPRGKHIPAHNGRAKEIRKPSTMSFPSAYQLGAAQKEWKKSIAGESPEKRYPEPAPSNVVPPQALFMEGWDMPMKSGTEKTPPQEVPNDVNALLRKTEKLSLNENGQLERRSPVKQDTFARDAGSKVVSKDSKKNLSTQNEFGEMLYERVAVLDEQNAPKITGMLLELNPDELKELTSSDKNLHDAVEQAQKVLLKASPGQPGRARVHNRSQSTVQW</sequence>
<dbReference type="GO" id="GO:0003723">
    <property type="term" value="F:RNA binding"/>
    <property type="evidence" value="ECO:0007669"/>
    <property type="project" value="UniProtKB-UniRule"/>
</dbReference>
<accession>A0A6V3K5C4</accession>
<dbReference type="AlphaFoldDB" id="A0A6V3K5C4"/>
<proteinExistence type="inferred from homology"/>
<dbReference type="InterPro" id="IPR035979">
    <property type="entry name" value="RBD_domain_sf"/>
</dbReference>
<feature type="region of interest" description="Disordered" evidence="5">
    <location>
        <begin position="610"/>
        <end position="630"/>
    </location>
</feature>
<dbReference type="SUPFAM" id="SSF63570">
    <property type="entry name" value="PABC (PABP) domain"/>
    <property type="match status" value="1"/>
</dbReference>
<feature type="compositionally biased region" description="Basic and acidic residues" evidence="5">
    <location>
        <begin position="275"/>
        <end position="287"/>
    </location>
</feature>
<keyword evidence="3 4" id="KW-0694">RNA-binding</keyword>
<dbReference type="PANTHER" id="PTHR24012">
    <property type="entry name" value="RNA BINDING PROTEIN"/>
    <property type="match status" value="1"/>
</dbReference>
<evidence type="ECO:0000256" key="1">
    <source>
        <dbReference type="ARBA" id="ARBA00008557"/>
    </source>
</evidence>
<evidence type="ECO:0000256" key="2">
    <source>
        <dbReference type="ARBA" id="ARBA00022737"/>
    </source>
</evidence>
<organism evidence="8">
    <name type="scientific">Lotharella globosa</name>
    <dbReference type="NCBI Taxonomy" id="91324"/>
    <lineage>
        <taxon>Eukaryota</taxon>
        <taxon>Sar</taxon>
        <taxon>Rhizaria</taxon>
        <taxon>Cercozoa</taxon>
        <taxon>Chlorarachniophyceae</taxon>
        <taxon>Lotharella</taxon>
    </lineage>
</organism>
<feature type="region of interest" description="Disordered" evidence="5">
    <location>
        <begin position="272"/>
        <end position="351"/>
    </location>
</feature>
<feature type="domain" description="RRM" evidence="6">
    <location>
        <begin position="104"/>
        <end position="188"/>
    </location>
</feature>
<evidence type="ECO:0000256" key="3">
    <source>
        <dbReference type="ARBA" id="ARBA00022884"/>
    </source>
</evidence>
<feature type="domain" description="RRM" evidence="6">
    <location>
        <begin position="193"/>
        <end position="267"/>
    </location>
</feature>
<evidence type="ECO:0000259" key="7">
    <source>
        <dbReference type="PROSITE" id="PS51309"/>
    </source>
</evidence>
<gene>
    <name evidence="8" type="ORF">LGLO00237_LOCUS6983</name>
</gene>
<dbReference type="InterPro" id="IPR036053">
    <property type="entry name" value="PABP-dom"/>
</dbReference>
<evidence type="ECO:0008006" key="9">
    <source>
        <dbReference type="Google" id="ProtNLM"/>
    </source>
</evidence>
<dbReference type="CDD" id="cd00590">
    <property type="entry name" value="RRM_SF"/>
    <property type="match status" value="1"/>
</dbReference>
<dbReference type="InterPro" id="IPR002004">
    <property type="entry name" value="PABP_HYD_C"/>
</dbReference>
<comment type="similarity">
    <text evidence="1">Belongs to the polyadenylate-binding protein type-1 family.</text>
</comment>